<feature type="compositionally biased region" description="Basic and acidic residues" evidence="1">
    <location>
        <begin position="299"/>
        <end position="309"/>
    </location>
</feature>
<organism evidence="2 3">
    <name type="scientific">Prorocentrum cordatum</name>
    <dbReference type="NCBI Taxonomy" id="2364126"/>
    <lineage>
        <taxon>Eukaryota</taxon>
        <taxon>Sar</taxon>
        <taxon>Alveolata</taxon>
        <taxon>Dinophyceae</taxon>
        <taxon>Prorocentrales</taxon>
        <taxon>Prorocentraceae</taxon>
        <taxon>Prorocentrum</taxon>
    </lineage>
</organism>
<evidence type="ECO:0000313" key="2">
    <source>
        <dbReference type="EMBL" id="CAK0816893.1"/>
    </source>
</evidence>
<feature type="region of interest" description="Disordered" evidence="1">
    <location>
        <begin position="299"/>
        <end position="336"/>
    </location>
</feature>
<dbReference type="EMBL" id="CAUYUJ010006302">
    <property type="protein sequence ID" value="CAK0816893.1"/>
    <property type="molecule type" value="Genomic_DNA"/>
</dbReference>
<reference evidence="2" key="1">
    <citation type="submission" date="2023-10" db="EMBL/GenBank/DDBJ databases">
        <authorList>
            <person name="Chen Y."/>
            <person name="Shah S."/>
            <person name="Dougan E. K."/>
            <person name="Thang M."/>
            <person name="Chan C."/>
        </authorList>
    </citation>
    <scope>NUCLEOTIDE SEQUENCE [LARGE SCALE GENOMIC DNA]</scope>
</reference>
<proteinExistence type="predicted"/>
<evidence type="ECO:0000313" key="3">
    <source>
        <dbReference type="Proteomes" id="UP001189429"/>
    </source>
</evidence>
<feature type="compositionally biased region" description="Basic and acidic residues" evidence="1">
    <location>
        <begin position="327"/>
        <end position="336"/>
    </location>
</feature>
<protein>
    <submittedName>
        <fullName evidence="2">Uncharacterized protein</fullName>
    </submittedName>
</protein>
<gene>
    <name evidence="2" type="ORF">PCOR1329_LOCUS19661</name>
</gene>
<name>A0ABN9RD27_9DINO</name>
<accession>A0ABN9RD27</accession>
<feature type="non-terminal residue" evidence="2">
    <location>
        <position position="1"/>
    </location>
</feature>
<sequence length="336" mass="37187">TKAGETFCTFALSVPKVKPIRDTNETSSRVRFRNATIRVIDYMMKNPQQTPELRGQIESGLVGKTATKNGSGSGSADTPDNIDLTWAGTSVGKVHPKVKAAQLAALPDGPSEALLDLIDDNDARAIKGLFAFAFQYKSSDIFTDEMGDMSTWALMNVRRNAQIGIDFGFWIKDCVNPDTGVIDWGRRPLYTPIWGKEYLASVRVINGDTASPPKGVFITYEYKLDNPFCAEGAGWVLDTARYPCKDWFSVQHGPNKYRIDKKGNMLIDLCTGAAAEITARQQQVMALTNGPSLVSLDTREKRRREEALQKARKRLATKSSESIRMLSYDKKDGTPS</sequence>
<keyword evidence="3" id="KW-1185">Reference proteome</keyword>
<dbReference type="Proteomes" id="UP001189429">
    <property type="component" value="Unassembled WGS sequence"/>
</dbReference>
<evidence type="ECO:0000256" key="1">
    <source>
        <dbReference type="SAM" id="MobiDB-lite"/>
    </source>
</evidence>
<comment type="caution">
    <text evidence="2">The sequence shown here is derived from an EMBL/GenBank/DDBJ whole genome shotgun (WGS) entry which is preliminary data.</text>
</comment>